<gene>
    <name evidence="1" type="ORF">LCGC14_1844470</name>
</gene>
<sequence>MSNNHKFIDRSTDWHWPEAEVSIDMILRKNPAIKRIRNKLKEKKRKQNYFPNFL</sequence>
<reference evidence="1" key="1">
    <citation type="journal article" date="2015" name="Nature">
        <title>Complex archaea that bridge the gap between prokaryotes and eukaryotes.</title>
        <authorList>
            <person name="Spang A."/>
            <person name="Saw J.H."/>
            <person name="Jorgensen S.L."/>
            <person name="Zaremba-Niedzwiedzka K."/>
            <person name="Martijn J."/>
            <person name="Lind A.E."/>
            <person name="van Eijk R."/>
            <person name="Schleper C."/>
            <person name="Guy L."/>
            <person name="Ettema T.J."/>
        </authorList>
    </citation>
    <scope>NUCLEOTIDE SEQUENCE</scope>
</reference>
<accession>A0A0F9JBI7</accession>
<protein>
    <submittedName>
        <fullName evidence="1">Uncharacterized protein</fullName>
    </submittedName>
</protein>
<dbReference type="EMBL" id="LAZR01018432">
    <property type="protein sequence ID" value="KKL96437.1"/>
    <property type="molecule type" value="Genomic_DNA"/>
</dbReference>
<comment type="caution">
    <text evidence="1">The sequence shown here is derived from an EMBL/GenBank/DDBJ whole genome shotgun (WGS) entry which is preliminary data.</text>
</comment>
<evidence type="ECO:0000313" key="1">
    <source>
        <dbReference type="EMBL" id="KKL96437.1"/>
    </source>
</evidence>
<dbReference type="AlphaFoldDB" id="A0A0F9JBI7"/>
<proteinExistence type="predicted"/>
<name>A0A0F9JBI7_9ZZZZ</name>
<organism evidence="1">
    <name type="scientific">marine sediment metagenome</name>
    <dbReference type="NCBI Taxonomy" id="412755"/>
    <lineage>
        <taxon>unclassified sequences</taxon>
        <taxon>metagenomes</taxon>
        <taxon>ecological metagenomes</taxon>
    </lineage>
</organism>